<dbReference type="Gene3D" id="3.40.190.10">
    <property type="entry name" value="Periplasmic binding protein-like II"/>
    <property type="match status" value="2"/>
</dbReference>
<accession>A0ABX2KC02</accession>
<reference evidence="4 5" key="1">
    <citation type="submission" date="2019-10" db="EMBL/GenBank/DDBJ databases">
        <title>Genome sequence of Azospirillum melinis.</title>
        <authorList>
            <person name="Ambrosini A."/>
            <person name="Sant'Anna F.H."/>
            <person name="Cassan F.D."/>
            <person name="Souza E.M."/>
            <person name="Passaglia L.M.P."/>
        </authorList>
    </citation>
    <scope>NUCLEOTIDE SEQUENCE [LARGE SCALE GENOMIC DNA]</scope>
    <source>
        <strain evidence="4 5">TMCY0552</strain>
    </source>
</reference>
<evidence type="ECO:0000256" key="1">
    <source>
        <dbReference type="ARBA" id="ARBA00022729"/>
    </source>
</evidence>
<protein>
    <submittedName>
        <fullName evidence="4">Transporter substrate-binding domain-containing protein</fullName>
    </submittedName>
</protein>
<feature type="region of interest" description="Disordered" evidence="2">
    <location>
        <begin position="1"/>
        <end position="39"/>
    </location>
</feature>
<evidence type="ECO:0000313" key="5">
    <source>
        <dbReference type="Proteomes" id="UP000605086"/>
    </source>
</evidence>
<comment type="caution">
    <text evidence="4">The sequence shown here is derived from an EMBL/GenBank/DDBJ whole genome shotgun (WGS) entry which is preliminary data.</text>
</comment>
<keyword evidence="5" id="KW-1185">Reference proteome</keyword>
<dbReference type="PANTHER" id="PTHR35936">
    <property type="entry name" value="MEMBRANE-BOUND LYTIC MUREIN TRANSGLYCOSYLASE F"/>
    <property type="match status" value="1"/>
</dbReference>
<dbReference type="PANTHER" id="PTHR35936:SF25">
    <property type="entry name" value="ABC TRANSPORTER SUBSTRATE-BINDING PROTEIN"/>
    <property type="match status" value="1"/>
</dbReference>
<feature type="region of interest" description="Disordered" evidence="2">
    <location>
        <begin position="55"/>
        <end position="79"/>
    </location>
</feature>
<sequence>MSSASTTSTPIRPAAVRGKPPPARPPRLSDRKPAASVGGSLQCGVQAVRSQLLDSWPAPCDRGAGPTSGRPTDLRDSANGAIGTVRSSAAGIVLAGLLLCLTPAQPQAQVPGSEPGGTDPAQAPYTGLDLVTGGDYAPYTGDDLPGGGLVTDLVRRSFAVGGRRYDVRFMPWKRGYDGVVAGRFLATFPYIRTPEREREVLFSDPVMEVRQFVYLSNRSGMEFHGRAGGGDSGGLEDFQGRTICQPVGYALPAGLEAMVEQGRLTRQTPSDLGACVRMVATGRADVLVIDEFSGAAAIQRSGLADDIRVADRPFAVVTLHLVVGRGTPGADATVAAFNDGLKALKQQGVYHQLLARHTLQPAP</sequence>
<gene>
    <name evidence="4" type="ORF">GBZ48_15510</name>
</gene>
<keyword evidence="1" id="KW-0732">Signal</keyword>
<name>A0ABX2KC02_9PROT</name>
<organism evidence="4 5">
    <name type="scientific">Azospirillum melinis</name>
    <dbReference type="NCBI Taxonomy" id="328839"/>
    <lineage>
        <taxon>Bacteria</taxon>
        <taxon>Pseudomonadati</taxon>
        <taxon>Pseudomonadota</taxon>
        <taxon>Alphaproteobacteria</taxon>
        <taxon>Rhodospirillales</taxon>
        <taxon>Azospirillaceae</taxon>
        <taxon>Azospirillum</taxon>
    </lineage>
</organism>
<dbReference type="Proteomes" id="UP000605086">
    <property type="component" value="Unassembled WGS sequence"/>
</dbReference>
<evidence type="ECO:0000313" key="4">
    <source>
        <dbReference type="EMBL" id="NUB00694.1"/>
    </source>
</evidence>
<feature type="compositionally biased region" description="Polar residues" evidence="2">
    <location>
        <begin position="1"/>
        <end position="10"/>
    </location>
</feature>
<dbReference type="EMBL" id="WHOS01000018">
    <property type="protein sequence ID" value="NUB00694.1"/>
    <property type="molecule type" value="Genomic_DNA"/>
</dbReference>
<dbReference type="SUPFAM" id="SSF53850">
    <property type="entry name" value="Periplasmic binding protein-like II"/>
    <property type="match status" value="1"/>
</dbReference>
<evidence type="ECO:0000259" key="3">
    <source>
        <dbReference type="Pfam" id="PF00497"/>
    </source>
</evidence>
<feature type="domain" description="Solute-binding protein family 3/N-terminal" evidence="3">
    <location>
        <begin position="131"/>
        <end position="357"/>
    </location>
</feature>
<evidence type="ECO:0000256" key="2">
    <source>
        <dbReference type="SAM" id="MobiDB-lite"/>
    </source>
</evidence>
<dbReference type="InterPro" id="IPR001638">
    <property type="entry name" value="Solute-binding_3/MltF_N"/>
</dbReference>
<proteinExistence type="predicted"/>
<dbReference type="Pfam" id="PF00497">
    <property type="entry name" value="SBP_bac_3"/>
    <property type="match status" value="1"/>
</dbReference>